<evidence type="ECO:0000313" key="3">
    <source>
        <dbReference type="Proteomes" id="UP000005446"/>
    </source>
</evidence>
<comment type="caution">
    <text evidence="2">The sequence shown here is derived from an EMBL/GenBank/DDBJ whole genome shotgun (WGS) entry which is preliminary data.</text>
</comment>
<evidence type="ECO:0000256" key="1">
    <source>
        <dbReference type="SAM" id="MobiDB-lite"/>
    </source>
</evidence>
<sequence length="282" mass="28853">MLYPAPIPPPEGSGDTGPHRLSSKIGLFLSGNQEPFALVSEPAYTTIPSSPTHTSYSFIRIVGIPAPPMVVSTQTVGLTRPSTAKLLPDLDAITKIVLGNLPYALTSKIGLPEGSVPTPAVGNGPLRADEETPDSDTSTIHEDDVNGVVAIQTAVDGSSPGAAVTSLPDAGSTDDVQDEFPDEAAATDSPLDGALQGLGVPFWVTSTAEDAIATIAAAVTLPVESAGQSATEVPDAAADDDLEDGDEGDSTRSRTSTSTSCLQHHTRAINGGNRNGRETKSS</sequence>
<reference evidence="2 3" key="1">
    <citation type="journal article" date="2012" name="Eukaryot. Cell">
        <title>Genome sequence of the fungus Glarea lozoyensis: the first genome sequence of a species from the Helotiaceae family.</title>
        <authorList>
            <person name="Youssar L."/>
            <person name="Gruening B.A."/>
            <person name="Erxleben A."/>
            <person name="Guenther S."/>
            <person name="Huettel W."/>
        </authorList>
    </citation>
    <scope>NUCLEOTIDE SEQUENCE [LARGE SCALE GENOMIC DNA]</scope>
    <source>
        <strain evidence="3">ATCC 74030 / MF5533</strain>
    </source>
</reference>
<dbReference type="Proteomes" id="UP000005446">
    <property type="component" value="Unassembled WGS sequence"/>
</dbReference>
<dbReference type="OrthoDB" id="10589568at2759"/>
<organism evidence="2 3">
    <name type="scientific">Glarea lozoyensis (strain ATCC 74030 / MF5533)</name>
    <dbReference type="NCBI Taxonomy" id="1104152"/>
    <lineage>
        <taxon>Eukaryota</taxon>
        <taxon>Fungi</taxon>
        <taxon>Dikarya</taxon>
        <taxon>Ascomycota</taxon>
        <taxon>Pezizomycotina</taxon>
        <taxon>Leotiomycetes</taxon>
        <taxon>Helotiales</taxon>
        <taxon>Helotiaceae</taxon>
        <taxon>Glarea</taxon>
    </lineage>
</organism>
<keyword evidence="3" id="KW-1185">Reference proteome</keyword>
<feature type="region of interest" description="Disordered" evidence="1">
    <location>
        <begin position="114"/>
        <end position="140"/>
    </location>
</feature>
<dbReference type="EMBL" id="AGUE01000106">
    <property type="protein sequence ID" value="EHK99804.1"/>
    <property type="molecule type" value="Genomic_DNA"/>
</dbReference>
<accession>H0ENT6</accession>
<evidence type="ECO:0000313" key="2">
    <source>
        <dbReference type="EMBL" id="EHK99804.1"/>
    </source>
</evidence>
<name>H0ENT6_GLAL7</name>
<feature type="compositionally biased region" description="Acidic residues" evidence="1">
    <location>
        <begin position="237"/>
        <end position="248"/>
    </location>
</feature>
<feature type="region of interest" description="Disordered" evidence="1">
    <location>
        <begin position="225"/>
        <end position="282"/>
    </location>
</feature>
<dbReference type="AlphaFoldDB" id="H0ENT6"/>
<proteinExistence type="predicted"/>
<dbReference type="HOGENOM" id="CLU_987121_0_0_1"/>
<dbReference type="InParanoid" id="H0ENT6"/>
<protein>
    <submittedName>
        <fullName evidence="2">Uncharacterized protein</fullName>
    </submittedName>
</protein>
<gene>
    <name evidence="2" type="ORF">M7I_4299</name>
</gene>
<feature type="region of interest" description="Disordered" evidence="1">
    <location>
        <begin position="157"/>
        <end position="178"/>
    </location>
</feature>